<feature type="signal peptide" evidence="1">
    <location>
        <begin position="1"/>
        <end position="28"/>
    </location>
</feature>
<sequence length="138" mass="15548">MLLFSRRFGMKTVATIAVLAVAVSFVAAQIPENIQLGLNAGTDESDRRLKEVLADENITGFVNCMIKPWGETCGERAPIMAIMIKFALRDNLRCDGCSDRVKQQMKFIETRLRSNKPECTRLLDGIQFKTYTKQVCQV</sequence>
<evidence type="ECO:0000313" key="3">
    <source>
        <dbReference type="Proteomes" id="UP000770661"/>
    </source>
</evidence>
<name>A0A8J5CF10_CHIOP</name>
<evidence type="ECO:0000256" key="1">
    <source>
        <dbReference type="SAM" id="SignalP"/>
    </source>
</evidence>
<dbReference type="EMBL" id="JACEEZ010013729">
    <property type="protein sequence ID" value="KAG0719883.1"/>
    <property type="molecule type" value="Genomic_DNA"/>
</dbReference>
<dbReference type="Proteomes" id="UP000770661">
    <property type="component" value="Unassembled WGS sequence"/>
</dbReference>
<protein>
    <submittedName>
        <fullName evidence="2">Uncharacterized protein</fullName>
    </submittedName>
</protein>
<feature type="chain" id="PRO_5035200451" evidence="1">
    <location>
        <begin position="29"/>
        <end position="138"/>
    </location>
</feature>
<organism evidence="2 3">
    <name type="scientific">Chionoecetes opilio</name>
    <name type="common">Atlantic snow crab</name>
    <name type="synonym">Cancer opilio</name>
    <dbReference type="NCBI Taxonomy" id="41210"/>
    <lineage>
        <taxon>Eukaryota</taxon>
        <taxon>Metazoa</taxon>
        <taxon>Ecdysozoa</taxon>
        <taxon>Arthropoda</taxon>
        <taxon>Crustacea</taxon>
        <taxon>Multicrustacea</taxon>
        <taxon>Malacostraca</taxon>
        <taxon>Eumalacostraca</taxon>
        <taxon>Eucarida</taxon>
        <taxon>Decapoda</taxon>
        <taxon>Pleocyemata</taxon>
        <taxon>Brachyura</taxon>
        <taxon>Eubrachyura</taxon>
        <taxon>Majoidea</taxon>
        <taxon>Majidae</taxon>
        <taxon>Chionoecetes</taxon>
    </lineage>
</organism>
<dbReference type="AlphaFoldDB" id="A0A8J5CF10"/>
<comment type="caution">
    <text evidence="2">The sequence shown here is derived from an EMBL/GenBank/DDBJ whole genome shotgun (WGS) entry which is preliminary data.</text>
</comment>
<reference evidence="2" key="1">
    <citation type="submission" date="2020-07" db="EMBL/GenBank/DDBJ databases">
        <title>The High-quality genome of the commercially important snow crab, Chionoecetes opilio.</title>
        <authorList>
            <person name="Jeong J.-H."/>
            <person name="Ryu S."/>
        </authorList>
    </citation>
    <scope>NUCLEOTIDE SEQUENCE</scope>
    <source>
        <strain evidence="2">MADBK_172401_WGS</strain>
        <tissue evidence="2">Digestive gland</tissue>
    </source>
</reference>
<dbReference type="OrthoDB" id="6374471at2759"/>
<accession>A0A8J5CF10</accession>
<evidence type="ECO:0000313" key="2">
    <source>
        <dbReference type="EMBL" id="KAG0719883.1"/>
    </source>
</evidence>
<keyword evidence="3" id="KW-1185">Reference proteome</keyword>
<proteinExistence type="predicted"/>
<gene>
    <name evidence="2" type="ORF">GWK47_049614</name>
</gene>
<keyword evidence="1" id="KW-0732">Signal</keyword>